<sequence>MAGKQSEKPIYAFIRRGNNLVPEMDMDLRALDGVAQGQRVKVDIKAFRSLPRLRAYWSMLHEVVAATECAASAERLHEAMKLELGIVDLVKVGNLTVAIPGSIAFDRMNEAEMSEFFNIAQRWLAEKYGYVPQARAA</sequence>
<dbReference type="STRING" id="266779.Meso_0203"/>
<evidence type="ECO:0000313" key="1">
    <source>
        <dbReference type="EMBL" id="ABG61608.1"/>
    </source>
</evidence>
<name>Q11LW7_CHESB</name>
<protein>
    <submittedName>
        <fullName evidence="1">Uncharacterized protein</fullName>
    </submittedName>
</protein>
<accession>Q11LW7</accession>
<dbReference type="HOGENOM" id="CLU_148098_0_0_5"/>
<proteinExistence type="predicted"/>
<reference evidence="1" key="1">
    <citation type="submission" date="2006-06" db="EMBL/GenBank/DDBJ databases">
        <title>Complete sequence of chromosome of Chelativorans sp. BNC1.</title>
        <authorList>
            <consortium name="US DOE Joint Genome Institute"/>
            <person name="Copeland A."/>
            <person name="Lucas S."/>
            <person name="Lapidus A."/>
            <person name="Barry K."/>
            <person name="Detter J.C."/>
            <person name="Glavina del Rio T."/>
            <person name="Hammon N."/>
            <person name="Israni S."/>
            <person name="Dalin E."/>
            <person name="Tice H."/>
            <person name="Pitluck S."/>
            <person name="Chertkov O."/>
            <person name="Brettin T."/>
            <person name="Bruce D."/>
            <person name="Han C."/>
            <person name="Tapia R."/>
            <person name="Gilna P."/>
            <person name="Schmutz J."/>
            <person name="Larimer F."/>
            <person name="Land M."/>
            <person name="Hauser L."/>
            <person name="Kyrpides N."/>
            <person name="Mikhailova N."/>
            <person name="Richardson P."/>
        </authorList>
    </citation>
    <scope>NUCLEOTIDE SEQUENCE</scope>
    <source>
        <strain evidence="1">BNC1</strain>
    </source>
</reference>
<dbReference type="EMBL" id="CP000390">
    <property type="protein sequence ID" value="ABG61608.1"/>
    <property type="molecule type" value="Genomic_DNA"/>
</dbReference>
<dbReference type="AlphaFoldDB" id="Q11LW7"/>
<gene>
    <name evidence="1" type="ordered locus">Meso_0203</name>
</gene>
<dbReference type="KEGG" id="mes:Meso_0203"/>
<organism evidence="1">
    <name type="scientific">Chelativorans sp. (strain BNC1)</name>
    <dbReference type="NCBI Taxonomy" id="266779"/>
    <lineage>
        <taxon>Bacteria</taxon>
        <taxon>Pseudomonadati</taxon>
        <taxon>Pseudomonadota</taxon>
        <taxon>Alphaproteobacteria</taxon>
        <taxon>Hyphomicrobiales</taxon>
        <taxon>Phyllobacteriaceae</taxon>
        <taxon>Chelativorans</taxon>
    </lineage>
</organism>
<dbReference type="OrthoDB" id="7563948at2"/>
<dbReference type="eggNOG" id="ENOG50346AA">
    <property type="taxonomic scope" value="Bacteria"/>
</dbReference>